<dbReference type="EMBL" id="JAVHUY010000007">
    <property type="protein sequence ID" value="MDQ7904676.1"/>
    <property type="molecule type" value="Genomic_DNA"/>
</dbReference>
<accession>A0ABU0ZC75</accession>
<reference evidence="3 4" key="1">
    <citation type="submission" date="2023-08" db="EMBL/GenBank/DDBJ databases">
        <title>Phytohabitans sansha sp. nov., isolated from marine sediment.</title>
        <authorList>
            <person name="Zhao Y."/>
            <person name="Yi K."/>
        </authorList>
    </citation>
    <scope>NUCLEOTIDE SEQUENCE [LARGE SCALE GENOMIC DNA]</scope>
    <source>
        <strain evidence="3 4">ZYX-F-186</strain>
    </source>
</reference>
<keyword evidence="2" id="KW-1133">Transmembrane helix</keyword>
<proteinExistence type="predicted"/>
<protein>
    <recommendedName>
        <fullName evidence="5">MucB/RseB N-terminal domain-containing protein</fullName>
    </recommendedName>
</protein>
<sequence length="304" mass="31962">MTDTPDPSPRVGWRPAAVGAAAVVVLAVAGAVVQTRRAGSEQPPPAAVGQASTAPGSQPAAGGAGRVWCMGELADAVAALSPEPVQAGRYTYVYTRWWGEDMSYRRKQGTVQQVVTYESKLYRAVDGSGRLDVIAIPGAPSRQEGSSRYSAGGLAGVLPEPIATSPQVLAGQLRTHSPPVMGPQWVLRAVADVYQSHSTVLPVRVALLRVLAGQNTGLECEGRTVDRAGRTGVAVAVNSHSDQTRDRLVFDPASGRLLAAEQVILRNPPALSGTTPRTVSYWLFLHTGQVDDLPPALTHLTAQP</sequence>
<keyword evidence="4" id="KW-1185">Reference proteome</keyword>
<dbReference type="RefSeq" id="WP_308711947.1">
    <property type="nucleotide sequence ID" value="NZ_JAVHUY010000007.1"/>
</dbReference>
<feature type="transmembrane region" description="Helical" evidence="2">
    <location>
        <begin position="12"/>
        <end position="33"/>
    </location>
</feature>
<keyword evidence="2" id="KW-0472">Membrane</keyword>
<evidence type="ECO:0000256" key="2">
    <source>
        <dbReference type="SAM" id="Phobius"/>
    </source>
</evidence>
<name>A0ABU0ZC75_9ACTN</name>
<evidence type="ECO:0000313" key="4">
    <source>
        <dbReference type="Proteomes" id="UP001230908"/>
    </source>
</evidence>
<evidence type="ECO:0000256" key="1">
    <source>
        <dbReference type="SAM" id="MobiDB-lite"/>
    </source>
</evidence>
<keyword evidence="2" id="KW-0812">Transmembrane</keyword>
<evidence type="ECO:0000313" key="3">
    <source>
        <dbReference type="EMBL" id="MDQ7904676.1"/>
    </source>
</evidence>
<dbReference type="Proteomes" id="UP001230908">
    <property type="component" value="Unassembled WGS sequence"/>
</dbReference>
<feature type="region of interest" description="Disordered" evidence="1">
    <location>
        <begin position="37"/>
        <end position="61"/>
    </location>
</feature>
<organism evidence="3 4">
    <name type="scientific">Phytohabitans maris</name>
    <dbReference type="NCBI Taxonomy" id="3071409"/>
    <lineage>
        <taxon>Bacteria</taxon>
        <taxon>Bacillati</taxon>
        <taxon>Actinomycetota</taxon>
        <taxon>Actinomycetes</taxon>
        <taxon>Micromonosporales</taxon>
        <taxon>Micromonosporaceae</taxon>
    </lineage>
</organism>
<evidence type="ECO:0008006" key="5">
    <source>
        <dbReference type="Google" id="ProtNLM"/>
    </source>
</evidence>
<comment type="caution">
    <text evidence="3">The sequence shown here is derived from an EMBL/GenBank/DDBJ whole genome shotgun (WGS) entry which is preliminary data.</text>
</comment>
<gene>
    <name evidence="3" type="ORF">RB614_09100</name>
</gene>
<feature type="compositionally biased region" description="Low complexity" evidence="1">
    <location>
        <begin position="50"/>
        <end position="61"/>
    </location>
</feature>